<dbReference type="EMBL" id="CAJNNW010026861">
    <property type="protein sequence ID" value="CAE8688229.1"/>
    <property type="molecule type" value="Genomic_DNA"/>
</dbReference>
<feature type="compositionally biased region" description="Polar residues" evidence="1">
    <location>
        <begin position="53"/>
        <end position="62"/>
    </location>
</feature>
<sequence>MATEYRRQFLEYDKDKLSPANLQFTPRSAKASESSHASSGRSGGDRKKKSSRDSALTEQQIGAQRPPWSEPLQPWVRENPTTLTMEMRKLPQGLCKAQQRLDARRYQPSYADHGLSWRLRDTPLASTEDSRGPGGSSSSQCRSEGKTPKQSSRPKVGALAASAAPELSSNQSVGAATLTPSKQKYPIWWGNGGLAPEEDRPTYEDLGSWYVRGKESDKNLSRTRSLPLVHGKYTHENNFLSQFPYSRGPGGVVVCDISVAPKP</sequence>
<feature type="compositionally biased region" description="Low complexity" evidence="1">
    <location>
        <begin position="158"/>
        <end position="169"/>
    </location>
</feature>
<evidence type="ECO:0000313" key="3">
    <source>
        <dbReference type="Proteomes" id="UP000626109"/>
    </source>
</evidence>
<dbReference type="Proteomes" id="UP000626109">
    <property type="component" value="Unassembled WGS sequence"/>
</dbReference>
<comment type="caution">
    <text evidence="2">The sequence shown here is derived from an EMBL/GenBank/DDBJ whole genome shotgun (WGS) entry which is preliminary data.</text>
</comment>
<evidence type="ECO:0000313" key="2">
    <source>
        <dbReference type="EMBL" id="CAE8688229.1"/>
    </source>
</evidence>
<evidence type="ECO:0000256" key="1">
    <source>
        <dbReference type="SAM" id="MobiDB-lite"/>
    </source>
</evidence>
<feature type="compositionally biased region" description="Low complexity" evidence="1">
    <location>
        <begin position="27"/>
        <end position="40"/>
    </location>
</feature>
<dbReference type="AlphaFoldDB" id="A0A813JZ10"/>
<gene>
    <name evidence="2" type="ORF">PGLA2088_LOCUS25815</name>
</gene>
<name>A0A813JZ10_POLGL</name>
<accession>A0A813JZ10</accession>
<organism evidence="2 3">
    <name type="scientific">Polarella glacialis</name>
    <name type="common">Dinoflagellate</name>
    <dbReference type="NCBI Taxonomy" id="89957"/>
    <lineage>
        <taxon>Eukaryota</taxon>
        <taxon>Sar</taxon>
        <taxon>Alveolata</taxon>
        <taxon>Dinophyceae</taxon>
        <taxon>Suessiales</taxon>
        <taxon>Suessiaceae</taxon>
        <taxon>Polarella</taxon>
    </lineage>
</organism>
<feature type="compositionally biased region" description="Polar residues" evidence="1">
    <location>
        <begin position="136"/>
        <end position="153"/>
    </location>
</feature>
<reference evidence="2" key="1">
    <citation type="submission" date="2021-02" db="EMBL/GenBank/DDBJ databases">
        <authorList>
            <person name="Dougan E. K."/>
            <person name="Rhodes N."/>
            <person name="Thang M."/>
            <person name="Chan C."/>
        </authorList>
    </citation>
    <scope>NUCLEOTIDE SEQUENCE</scope>
</reference>
<feature type="region of interest" description="Disordered" evidence="1">
    <location>
        <begin position="16"/>
        <end position="176"/>
    </location>
</feature>
<proteinExistence type="predicted"/>
<protein>
    <submittedName>
        <fullName evidence="2">Uncharacterized protein</fullName>
    </submittedName>
</protein>